<sequence>METNNQPQRQSRSFLLAVEDQDFLLSDEMRSLRFGMEYAKAELALRKACICSTVVVFGSARARSPEEIELLVSAGKLTGKHGDAQAITRYAAFYETAREFGRIVSLHGGALNAPKGCGENVIATGGGPGIMEAANRGAAEAGAPSIGFNITLPGEQQPNAYSTPALTFRFRYFAMRKMHLAMRANALAVFPGGFGTLDELFEILTLLQTKKAPPLPVVLFGRDYWRKVVNFEALAEEGMVAPADLELFSLVDEPMEAWEALCRHGLTAHPASARRSSHICCDAHSHDAEAAGPGDD</sequence>
<dbReference type="InterPro" id="IPR052341">
    <property type="entry name" value="LOG_family_nucleotidases"/>
</dbReference>
<comment type="similarity">
    <text evidence="2">Belongs to the LOG family.</text>
</comment>
<comment type="caution">
    <text evidence="3">The sequence shown here is derived from an EMBL/GenBank/DDBJ whole genome shotgun (WGS) entry which is preliminary data.</text>
</comment>
<dbReference type="Proteomes" id="UP001198862">
    <property type="component" value="Unassembled WGS sequence"/>
</dbReference>
<gene>
    <name evidence="3" type="ORF">LJ725_16365</name>
</gene>
<dbReference type="InterPro" id="IPR005269">
    <property type="entry name" value="LOG"/>
</dbReference>
<protein>
    <recommendedName>
        <fullName evidence="2">Cytokinin riboside 5'-monophosphate phosphoribohydrolase</fullName>
        <ecNumber evidence="2">3.2.2.n1</ecNumber>
    </recommendedName>
</protein>
<proteinExistence type="inferred from homology"/>
<keyword evidence="2" id="KW-0203">Cytokinin biosynthesis</keyword>
<organism evidence="3 4">
    <name type="scientific">Reyranella aquatilis</name>
    <dbReference type="NCBI Taxonomy" id="2035356"/>
    <lineage>
        <taxon>Bacteria</taxon>
        <taxon>Pseudomonadati</taxon>
        <taxon>Pseudomonadota</taxon>
        <taxon>Alphaproteobacteria</taxon>
        <taxon>Hyphomicrobiales</taxon>
        <taxon>Reyranellaceae</taxon>
        <taxon>Reyranella</taxon>
    </lineage>
</organism>
<dbReference type="SUPFAM" id="SSF102405">
    <property type="entry name" value="MCP/YpsA-like"/>
    <property type="match status" value="1"/>
</dbReference>
<accession>A0ABS8KWW9</accession>
<dbReference type="PANTHER" id="PTHR43393">
    <property type="entry name" value="CYTOKININ RIBOSIDE 5'-MONOPHOSPHATE PHOSPHORIBOHYDROLASE"/>
    <property type="match status" value="1"/>
</dbReference>
<evidence type="ECO:0000313" key="3">
    <source>
        <dbReference type="EMBL" id="MCC8430550.1"/>
    </source>
</evidence>
<dbReference type="EC" id="3.2.2.n1" evidence="2"/>
<dbReference type="RefSeq" id="WP_230551715.1">
    <property type="nucleotide sequence ID" value="NZ_JAJISD010000007.1"/>
</dbReference>
<evidence type="ECO:0000256" key="2">
    <source>
        <dbReference type="RuleBase" id="RU363015"/>
    </source>
</evidence>
<dbReference type="PANTHER" id="PTHR43393:SF3">
    <property type="entry name" value="LYSINE DECARBOXYLASE-LIKE PROTEIN"/>
    <property type="match status" value="1"/>
</dbReference>
<dbReference type="InterPro" id="IPR031100">
    <property type="entry name" value="LOG_fam"/>
</dbReference>
<keyword evidence="4" id="KW-1185">Reference proteome</keyword>
<keyword evidence="2" id="KW-0378">Hydrolase</keyword>
<reference evidence="3 4" key="1">
    <citation type="submission" date="2021-11" db="EMBL/GenBank/DDBJ databases">
        <authorList>
            <person name="Lee D.-H."/>
            <person name="Kim S.-B."/>
        </authorList>
    </citation>
    <scope>NUCLEOTIDE SEQUENCE [LARGE SCALE GENOMIC DNA]</scope>
    <source>
        <strain evidence="3 4">KCTC 52223</strain>
    </source>
</reference>
<dbReference type="Pfam" id="PF03641">
    <property type="entry name" value="Lysine_decarbox"/>
    <property type="match status" value="1"/>
</dbReference>
<dbReference type="Gene3D" id="3.40.50.450">
    <property type="match status" value="1"/>
</dbReference>
<comment type="catalytic activity">
    <reaction evidence="1">
        <text>AMP + H2O = D-ribose 5-phosphate + adenine</text>
        <dbReference type="Rhea" id="RHEA:20129"/>
        <dbReference type="ChEBI" id="CHEBI:15377"/>
        <dbReference type="ChEBI" id="CHEBI:16708"/>
        <dbReference type="ChEBI" id="CHEBI:78346"/>
        <dbReference type="ChEBI" id="CHEBI:456215"/>
        <dbReference type="EC" id="3.2.2.4"/>
    </reaction>
</comment>
<evidence type="ECO:0000256" key="1">
    <source>
        <dbReference type="ARBA" id="ARBA00000274"/>
    </source>
</evidence>
<name>A0ABS8KWW9_9HYPH</name>
<dbReference type="EMBL" id="JAJISD010000007">
    <property type="protein sequence ID" value="MCC8430550.1"/>
    <property type="molecule type" value="Genomic_DNA"/>
</dbReference>
<evidence type="ECO:0000313" key="4">
    <source>
        <dbReference type="Proteomes" id="UP001198862"/>
    </source>
</evidence>
<dbReference type="NCBIfam" id="TIGR00730">
    <property type="entry name" value="Rossman fold protein, TIGR00730 family"/>
    <property type="match status" value="1"/>
</dbReference>